<evidence type="ECO:0000313" key="2">
    <source>
        <dbReference type="Proteomes" id="UP000224567"/>
    </source>
</evidence>
<keyword evidence="2" id="KW-1185">Reference proteome</keyword>
<protein>
    <submittedName>
        <fullName evidence="1">Uncharacterized protein</fullName>
    </submittedName>
</protein>
<evidence type="ECO:0000313" key="1">
    <source>
        <dbReference type="EMBL" id="PHT33481.1"/>
    </source>
</evidence>
<gene>
    <name evidence="1" type="ORF">CQW23_25281</name>
</gene>
<dbReference type="EMBL" id="MLFT02000011">
    <property type="protein sequence ID" value="PHT33481.1"/>
    <property type="molecule type" value="Genomic_DNA"/>
</dbReference>
<name>A0A2G2VKF6_CAPBA</name>
<accession>A0A2G2VKF6</accession>
<comment type="caution">
    <text evidence="1">The sequence shown here is derived from an EMBL/GenBank/DDBJ whole genome shotgun (WGS) entry which is preliminary data.</text>
</comment>
<dbReference type="OrthoDB" id="496416at2759"/>
<sequence length="154" mass="16636">MGTFVYSSCLSWKNNLSRQVNPSHHVVPRGVPEKGCSRIKAAACSKEDVTVNRDSLLGFPGEGSAVVKQGLLAGRVAGLYEKSGGHGAGWSPMIPYTLSMPDNWEEVRIHLFTTYSGSLLTFSPVEQVPVSIADLGGTEIDLRFANPKEGRIFV</sequence>
<reference evidence="2" key="2">
    <citation type="journal article" date="2017" name="J. Anim. Genet.">
        <title>Multiple reference genome sequences of hot pepper reveal the massive evolution of plant disease resistance genes by retroduplication.</title>
        <authorList>
            <person name="Kim S."/>
            <person name="Park J."/>
            <person name="Yeom S.-I."/>
            <person name="Kim Y.-M."/>
            <person name="Seo E."/>
            <person name="Kim K.-T."/>
            <person name="Kim M.-S."/>
            <person name="Lee J.M."/>
            <person name="Cheong K."/>
            <person name="Shin H.-S."/>
            <person name="Kim S.-B."/>
            <person name="Han K."/>
            <person name="Lee J."/>
            <person name="Park M."/>
            <person name="Lee H.-A."/>
            <person name="Lee H.-Y."/>
            <person name="Lee Y."/>
            <person name="Oh S."/>
            <person name="Lee J.H."/>
            <person name="Choi E."/>
            <person name="Choi E."/>
            <person name="Lee S.E."/>
            <person name="Jeon J."/>
            <person name="Kim H."/>
            <person name="Choi G."/>
            <person name="Song H."/>
            <person name="Lee J."/>
            <person name="Lee S.-C."/>
            <person name="Kwon J.-K."/>
            <person name="Lee H.-Y."/>
            <person name="Koo N."/>
            <person name="Hong Y."/>
            <person name="Kim R.W."/>
            <person name="Kang W.-H."/>
            <person name="Huh J.H."/>
            <person name="Kang B.-C."/>
            <person name="Yang T.-J."/>
            <person name="Lee Y.-H."/>
            <person name="Bennetzen J.L."/>
            <person name="Choi D."/>
        </authorList>
    </citation>
    <scope>NUCLEOTIDE SEQUENCE [LARGE SCALE GENOMIC DNA]</scope>
    <source>
        <strain evidence="2">cv. PBC81</strain>
    </source>
</reference>
<dbReference type="STRING" id="33114.A0A2G2VKF6"/>
<dbReference type="AlphaFoldDB" id="A0A2G2VKF6"/>
<organism evidence="1 2">
    <name type="scientific">Capsicum baccatum</name>
    <name type="common">Peruvian pepper</name>
    <dbReference type="NCBI Taxonomy" id="33114"/>
    <lineage>
        <taxon>Eukaryota</taxon>
        <taxon>Viridiplantae</taxon>
        <taxon>Streptophyta</taxon>
        <taxon>Embryophyta</taxon>
        <taxon>Tracheophyta</taxon>
        <taxon>Spermatophyta</taxon>
        <taxon>Magnoliopsida</taxon>
        <taxon>eudicotyledons</taxon>
        <taxon>Gunneridae</taxon>
        <taxon>Pentapetalae</taxon>
        <taxon>asterids</taxon>
        <taxon>lamiids</taxon>
        <taxon>Solanales</taxon>
        <taxon>Solanaceae</taxon>
        <taxon>Solanoideae</taxon>
        <taxon>Capsiceae</taxon>
        <taxon>Capsicum</taxon>
    </lineage>
</organism>
<reference evidence="1 2" key="1">
    <citation type="journal article" date="2017" name="Genome Biol.">
        <title>New reference genome sequences of hot pepper reveal the massive evolution of plant disease-resistance genes by retroduplication.</title>
        <authorList>
            <person name="Kim S."/>
            <person name="Park J."/>
            <person name="Yeom S.I."/>
            <person name="Kim Y.M."/>
            <person name="Seo E."/>
            <person name="Kim K.T."/>
            <person name="Kim M.S."/>
            <person name="Lee J.M."/>
            <person name="Cheong K."/>
            <person name="Shin H.S."/>
            <person name="Kim S.B."/>
            <person name="Han K."/>
            <person name="Lee J."/>
            <person name="Park M."/>
            <person name="Lee H.A."/>
            <person name="Lee H.Y."/>
            <person name="Lee Y."/>
            <person name="Oh S."/>
            <person name="Lee J.H."/>
            <person name="Choi E."/>
            <person name="Choi E."/>
            <person name="Lee S.E."/>
            <person name="Jeon J."/>
            <person name="Kim H."/>
            <person name="Choi G."/>
            <person name="Song H."/>
            <person name="Lee J."/>
            <person name="Lee S.C."/>
            <person name="Kwon J.K."/>
            <person name="Lee H.Y."/>
            <person name="Koo N."/>
            <person name="Hong Y."/>
            <person name="Kim R.W."/>
            <person name="Kang W.H."/>
            <person name="Huh J.H."/>
            <person name="Kang B.C."/>
            <person name="Yang T.J."/>
            <person name="Lee Y.H."/>
            <person name="Bennetzen J.L."/>
            <person name="Choi D."/>
        </authorList>
    </citation>
    <scope>NUCLEOTIDE SEQUENCE [LARGE SCALE GENOMIC DNA]</scope>
    <source>
        <strain evidence="2">cv. PBC81</strain>
    </source>
</reference>
<dbReference type="Proteomes" id="UP000224567">
    <property type="component" value="Unassembled WGS sequence"/>
</dbReference>
<proteinExistence type="predicted"/>